<proteinExistence type="predicted"/>
<protein>
    <submittedName>
        <fullName evidence="1">Uncharacterized protein</fullName>
    </submittedName>
</protein>
<name>A0ABP8UYA3_9GAMM</name>
<dbReference type="Proteomes" id="UP001500604">
    <property type="component" value="Unassembled WGS sequence"/>
</dbReference>
<accession>A0ABP8UYA3</accession>
<keyword evidence="2" id="KW-1185">Reference proteome</keyword>
<dbReference type="RefSeq" id="WP_345193280.1">
    <property type="nucleotide sequence ID" value="NZ_BAABFL010000025.1"/>
</dbReference>
<organism evidence="1 2">
    <name type="scientific">Kistimonas scapharcae</name>
    <dbReference type="NCBI Taxonomy" id="1036133"/>
    <lineage>
        <taxon>Bacteria</taxon>
        <taxon>Pseudomonadati</taxon>
        <taxon>Pseudomonadota</taxon>
        <taxon>Gammaproteobacteria</taxon>
        <taxon>Oceanospirillales</taxon>
        <taxon>Endozoicomonadaceae</taxon>
        <taxon>Kistimonas</taxon>
    </lineage>
</organism>
<reference evidence="2" key="1">
    <citation type="journal article" date="2019" name="Int. J. Syst. Evol. Microbiol.">
        <title>The Global Catalogue of Microorganisms (GCM) 10K type strain sequencing project: providing services to taxonomists for standard genome sequencing and annotation.</title>
        <authorList>
            <consortium name="The Broad Institute Genomics Platform"/>
            <consortium name="The Broad Institute Genome Sequencing Center for Infectious Disease"/>
            <person name="Wu L."/>
            <person name="Ma J."/>
        </authorList>
    </citation>
    <scope>NUCLEOTIDE SEQUENCE [LARGE SCALE GENOMIC DNA]</scope>
    <source>
        <strain evidence="2">JCM 17805</strain>
    </source>
</reference>
<comment type="caution">
    <text evidence="1">The sequence shown here is derived from an EMBL/GenBank/DDBJ whole genome shotgun (WGS) entry which is preliminary data.</text>
</comment>
<evidence type="ECO:0000313" key="2">
    <source>
        <dbReference type="Proteomes" id="UP001500604"/>
    </source>
</evidence>
<gene>
    <name evidence="1" type="ORF">GCM10023116_03490</name>
</gene>
<dbReference type="EMBL" id="BAABFL010000025">
    <property type="protein sequence ID" value="GAA4648085.1"/>
    <property type="molecule type" value="Genomic_DNA"/>
</dbReference>
<evidence type="ECO:0000313" key="1">
    <source>
        <dbReference type="EMBL" id="GAA4648085.1"/>
    </source>
</evidence>
<sequence length="103" mass="11980">MTPWAEQAITFGKAVILQFHRRNEEESEDDSVYIACLKTVIQGMVSTAPDPLSRRQAQQALYDYARELYVQMWFDIDDDGDQPDLEEALDTFESLYDIGRWPD</sequence>